<protein>
    <submittedName>
        <fullName evidence="6">Vanillyl alcohol oxidase</fullName>
    </submittedName>
</protein>
<reference evidence="6" key="1">
    <citation type="journal article" date="2020" name="Stud. Mycol.">
        <title>101 Dothideomycetes genomes: a test case for predicting lifestyles and emergence of pathogens.</title>
        <authorList>
            <person name="Haridas S."/>
            <person name="Albert R."/>
            <person name="Binder M."/>
            <person name="Bloem J."/>
            <person name="Labutti K."/>
            <person name="Salamov A."/>
            <person name="Andreopoulos B."/>
            <person name="Baker S."/>
            <person name="Barry K."/>
            <person name="Bills G."/>
            <person name="Bluhm B."/>
            <person name="Cannon C."/>
            <person name="Castanera R."/>
            <person name="Culley D."/>
            <person name="Daum C."/>
            <person name="Ezra D."/>
            <person name="Gonzalez J."/>
            <person name="Henrissat B."/>
            <person name="Kuo A."/>
            <person name="Liang C."/>
            <person name="Lipzen A."/>
            <person name="Lutzoni F."/>
            <person name="Magnuson J."/>
            <person name="Mondo S."/>
            <person name="Nolan M."/>
            <person name="Ohm R."/>
            <person name="Pangilinan J."/>
            <person name="Park H.-J."/>
            <person name="Ramirez L."/>
            <person name="Alfaro M."/>
            <person name="Sun H."/>
            <person name="Tritt A."/>
            <person name="Yoshinaga Y."/>
            <person name="Zwiers L.-H."/>
            <person name="Turgeon B."/>
            <person name="Goodwin S."/>
            <person name="Spatafora J."/>
            <person name="Crous P."/>
            <person name="Grigoriev I."/>
        </authorList>
    </citation>
    <scope>NUCLEOTIDE SEQUENCE</scope>
    <source>
        <strain evidence="6">CBS 122681</strain>
    </source>
</reference>
<evidence type="ECO:0000259" key="5">
    <source>
        <dbReference type="PROSITE" id="PS51387"/>
    </source>
</evidence>
<dbReference type="InterPro" id="IPR006094">
    <property type="entry name" value="Oxid_FAD_bind_N"/>
</dbReference>
<dbReference type="OrthoDB" id="5332616at2759"/>
<dbReference type="GO" id="GO:0008720">
    <property type="term" value="F:D-lactate dehydrogenase (NAD+) activity"/>
    <property type="evidence" value="ECO:0007669"/>
    <property type="project" value="TreeGrafter"/>
</dbReference>
<dbReference type="GO" id="GO:0005739">
    <property type="term" value="C:mitochondrion"/>
    <property type="evidence" value="ECO:0007669"/>
    <property type="project" value="TreeGrafter"/>
</dbReference>
<dbReference type="InterPro" id="IPR016166">
    <property type="entry name" value="FAD-bd_PCMH"/>
</dbReference>
<dbReference type="Pfam" id="PF02913">
    <property type="entry name" value="FAD-oxidase_C"/>
    <property type="match status" value="1"/>
</dbReference>
<feature type="domain" description="FAD-binding PCMH-type" evidence="5">
    <location>
        <begin position="104"/>
        <end position="296"/>
    </location>
</feature>
<comment type="cofactor">
    <cofactor evidence="1">
        <name>FAD</name>
        <dbReference type="ChEBI" id="CHEBI:57692"/>
    </cofactor>
</comment>
<dbReference type="PROSITE" id="PS51387">
    <property type="entry name" value="FAD_PCMH"/>
    <property type="match status" value="1"/>
</dbReference>
<dbReference type="AlphaFoldDB" id="A0A6A6SSR1"/>
<dbReference type="InterPro" id="IPR016170">
    <property type="entry name" value="Cytok_DH_C_sf"/>
</dbReference>
<dbReference type="Proteomes" id="UP000799324">
    <property type="component" value="Unassembled WGS sequence"/>
</dbReference>
<dbReference type="InterPro" id="IPR016167">
    <property type="entry name" value="FAD-bd_PCMH_sub1"/>
</dbReference>
<dbReference type="InterPro" id="IPR016169">
    <property type="entry name" value="FAD-bd_PCMH_sub2"/>
</dbReference>
<keyword evidence="3" id="KW-0274">FAD</keyword>
<dbReference type="InterPro" id="IPR016164">
    <property type="entry name" value="FAD-linked_Oxase-like_C"/>
</dbReference>
<keyword evidence="2" id="KW-0285">Flavoprotein</keyword>
<name>A0A6A6SSR1_9PLEO</name>
<dbReference type="GO" id="GO:0071949">
    <property type="term" value="F:FAD binding"/>
    <property type="evidence" value="ECO:0007669"/>
    <property type="project" value="InterPro"/>
</dbReference>
<dbReference type="SUPFAM" id="SSF56176">
    <property type="entry name" value="FAD-binding/transporter-associated domain-like"/>
    <property type="match status" value="1"/>
</dbReference>
<dbReference type="Gene3D" id="3.30.465.10">
    <property type="match status" value="1"/>
</dbReference>
<keyword evidence="7" id="KW-1185">Reference proteome</keyword>
<evidence type="ECO:0000256" key="2">
    <source>
        <dbReference type="ARBA" id="ARBA00022630"/>
    </source>
</evidence>
<dbReference type="EMBL" id="MU004446">
    <property type="protein sequence ID" value="KAF2650719.1"/>
    <property type="molecule type" value="Genomic_DNA"/>
</dbReference>
<dbReference type="GO" id="GO:0004458">
    <property type="term" value="F:D-lactate dehydrogenase (cytochrome) activity"/>
    <property type="evidence" value="ECO:0007669"/>
    <property type="project" value="TreeGrafter"/>
</dbReference>
<dbReference type="Gene3D" id="3.40.462.10">
    <property type="entry name" value="FAD-linked oxidases, C-terminal domain"/>
    <property type="match status" value="1"/>
</dbReference>
<dbReference type="Pfam" id="PF01565">
    <property type="entry name" value="FAD_binding_4"/>
    <property type="match status" value="1"/>
</dbReference>
<keyword evidence="4" id="KW-0560">Oxidoreductase</keyword>
<dbReference type="InterPro" id="IPR036318">
    <property type="entry name" value="FAD-bd_PCMH-like_sf"/>
</dbReference>
<evidence type="ECO:0000313" key="6">
    <source>
        <dbReference type="EMBL" id="KAF2650719.1"/>
    </source>
</evidence>
<dbReference type="InterPro" id="IPR016171">
    <property type="entry name" value="Vanillyl_alc_oxidase_C-sub2"/>
</dbReference>
<evidence type="ECO:0000256" key="4">
    <source>
        <dbReference type="ARBA" id="ARBA00023002"/>
    </source>
</evidence>
<sequence length="608" mass="67170">MSPPDISLTPTLGTKHSGIPERLLPKATYAKSLVYQGKTVSDSTPLTRGLPIPQGISKNAFLTAISELQSALGSENVVLNDKELKNGWYMEHPNTHDMMPLHSYEEFVASAVAYPGSVEEVQTAVRWANKHLVPLFPISMGRNLGYGGAAPRVRGSVTLDLGRRMNKILDINAEDYTCLVEPGVTFYALYEEIVKRGLQDKMWIDTPDLGGGSVLGNTLDRGVGYTPYGDHWATHSGLEVVLPGPEAQLLRTGMGALEGANTWQCFPYGFGPYSDGIFSQSNYGIVTKMGMTLMPNPGGYESFMYTFPNDSDLASLIDIIRPLRISNILENVAQLRHGLQTLSVKGFPRTRYYTGSGPMPEPVYREHLKSTATGDCAWVYYGMSYGPAHIRKYKLDVIDAEFHKIPGCKKIDPKTLPADEYFWSRDKVASGTPDLEELKWVNWMPNGSHIAFSPIAPIQGEDARKLYGLAKKRHTEAGIDLMPAFCVGLREMHLIVEIVFDAEDEGMRRKAEKCLRDMIDDAAKLGYGEYRTHLALMDQVAGTYNWNEGSLMKFNNQLKDTLDPNGILAPGRCGIWPARYRGRGWELKGGETSVEGDGVAPVAGQSKI</sequence>
<evidence type="ECO:0000256" key="3">
    <source>
        <dbReference type="ARBA" id="ARBA00022827"/>
    </source>
</evidence>
<dbReference type="PANTHER" id="PTHR11748">
    <property type="entry name" value="D-LACTATE DEHYDROGENASE"/>
    <property type="match status" value="1"/>
</dbReference>
<evidence type="ECO:0000313" key="7">
    <source>
        <dbReference type="Proteomes" id="UP000799324"/>
    </source>
</evidence>
<dbReference type="Gene3D" id="3.30.43.10">
    <property type="entry name" value="Uridine Diphospho-n-acetylenolpyruvylglucosamine Reductase, domain 2"/>
    <property type="match status" value="1"/>
</dbReference>
<dbReference type="PANTHER" id="PTHR11748:SF114">
    <property type="entry name" value="ARYL-ALCOHOL OXIDASE VANILLYL-ALCOHOL OXIDASE (AFU_ORTHOLOGUE AFUA_3G09500)-RELATED"/>
    <property type="match status" value="1"/>
</dbReference>
<organism evidence="6 7">
    <name type="scientific">Lophiostoma macrostomum CBS 122681</name>
    <dbReference type="NCBI Taxonomy" id="1314788"/>
    <lineage>
        <taxon>Eukaryota</taxon>
        <taxon>Fungi</taxon>
        <taxon>Dikarya</taxon>
        <taxon>Ascomycota</taxon>
        <taxon>Pezizomycotina</taxon>
        <taxon>Dothideomycetes</taxon>
        <taxon>Pleosporomycetidae</taxon>
        <taxon>Pleosporales</taxon>
        <taxon>Lophiostomataceae</taxon>
        <taxon>Lophiostoma</taxon>
    </lineage>
</organism>
<evidence type="ECO:0000256" key="1">
    <source>
        <dbReference type="ARBA" id="ARBA00001974"/>
    </source>
</evidence>
<proteinExistence type="predicted"/>
<dbReference type="SUPFAM" id="SSF55103">
    <property type="entry name" value="FAD-linked oxidases, C-terminal domain"/>
    <property type="match status" value="1"/>
</dbReference>
<gene>
    <name evidence="6" type="ORF">K491DRAFT_119701</name>
</gene>
<dbReference type="InterPro" id="IPR004113">
    <property type="entry name" value="FAD-bd_oxidored_4_C"/>
</dbReference>
<accession>A0A6A6SSR1</accession>
<dbReference type="Gene3D" id="1.10.45.10">
    <property type="entry name" value="Vanillyl-alcohol Oxidase, Chain A, domain 4"/>
    <property type="match status" value="1"/>
</dbReference>
<dbReference type="GO" id="GO:1903457">
    <property type="term" value="P:lactate catabolic process"/>
    <property type="evidence" value="ECO:0007669"/>
    <property type="project" value="TreeGrafter"/>
</dbReference>